<dbReference type="PANTHER" id="PTHR43741">
    <property type="entry name" value="FMN-DEPENDENT NADH-AZOREDUCTASE 1"/>
    <property type="match status" value="1"/>
</dbReference>
<dbReference type="Proteomes" id="UP000009399">
    <property type="component" value="Chromosome"/>
</dbReference>
<name>A0AAI8AMS0_MESHY</name>
<dbReference type="RefSeq" id="WP_014335488.1">
    <property type="nucleotide sequence ID" value="NC_019552.1"/>
</dbReference>
<dbReference type="GeneID" id="93248472"/>
<proteinExistence type="predicted"/>
<dbReference type="InterPro" id="IPR003680">
    <property type="entry name" value="Flavodoxin_fold"/>
</dbReference>
<organism evidence="2 3">
    <name type="scientific">Mesomycoplasma hyorhinis SK76</name>
    <dbReference type="NCBI Taxonomy" id="1118964"/>
    <lineage>
        <taxon>Bacteria</taxon>
        <taxon>Bacillati</taxon>
        <taxon>Mycoplasmatota</taxon>
        <taxon>Mycoplasmoidales</taxon>
        <taxon>Metamycoplasmataceae</taxon>
        <taxon>Mesomycoplasma</taxon>
    </lineage>
</organism>
<feature type="domain" description="Flavodoxin-like fold" evidence="1">
    <location>
        <begin position="1"/>
        <end position="188"/>
    </location>
</feature>
<dbReference type="Pfam" id="PF02525">
    <property type="entry name" value="Flavodoxin_2"/>
    <property type="match status" value="1"/>
</dbReference>
<evidence type="ECO:0000313" key="3">
    <source>
        <dbReference type="Proteomes" id="UP000009399"/>
    </source>
</evidence>
<reference evidence="2 3" key="1">
    <citation type="journal article" date="2013" name="Genome Announc.">
        <title>Complete Genome Sequence of Mycoplasma hyorhinis Strain SK76.</title>
        <authorList>
            <person name="Goodison S."/>
            <person name="Urquidi V."/>
            <person name="Kumar D."/>
            <person name="Reyes L."/>
            <person name="Rosser C.J."/>
        </authorList>
    </citation>
    <scope>NUCLEOTIDE SEQUENCE [LARGE SCALE GENOMIC DNA]</scope>
    <source>
        <strain evidence="2 3">SK76</strain>
    </source>
</reference>
<dbReference type="NCBIfam" id="NF002370">
    <property type="entry name" value="PRK01355.1"/>
    <property type="match status" value="1"/>
</dbReference>
<protein>
    <submittedName>
        <fullName evidence="2">FMN-dependent NADH-azoreductase</fullName>
    </submittedName>
</protein>
<gene>
    <name evidence="2" type="ORF">MOS_355</name>
</gene>
<dbReference type="KEGG" id="mhs:MOS_355"/>
<sequence length="194" mass="22055">MKILLIETALTENSTTKLMSHKFIEFYKENHPDVEVIEWDINKTKIGKISLNSENFATFWKDVEADKYIKELKTVDKIVFSAPVINIHYSANAKNFFDTICLADKTFSYKYSKKGEAIGLLDNIQNVQILASQGFSERVKILNKMQDTIAGTWKFLGAKNVQPTITLFSAKNFASKDQALKSVEDQLKKAALTF</sequence>
<dbReference type="Gene3D" id="3.40.50.360">
    <property type="match status" value="1"/>
</dbReference>
<dbReference type="InterPro" id="IPR050104">
    <property type="entry name" value="FMN-dep_NADH:Q_OxRdtase_AzoR1"/>
</dbReference>
<dbReference type="EMBL" id="CP003914">
    <property type="protein sequence ID" value="AFX74280.1"/>
    <property type="molecule type" value="Genomic_DNA"/>
</dbReference>
<dbReference type="SUPFAM" id="SSF52218">
    <property type="entry name" value="Flavoproteins"/>
    <property type="match status" value="1"/>
</dbReference>
<accession>A0AAI8AMS0</accession>
<dbReference type="PANTHER" id="PTHR43741:SF4">
    <property type="entry name" value="FMN-DEPENDENT NADH:QUINONE OXIDOREDUCTASE"/>
    <property type="match status" value="1"/>
</dbReference>
<dbReference type="AlphaFoldDB" id="A0AAI8AMS0"/>
<evidence type="ECO:0000313" key="2">
    <source>
        <dbReference type="EMBL" id="AFX74280.1"/>
    </source>
</evidence>
<dbReference type="InterPro" id="IPR029039">
    <property type="entry name" value="Flavoprotein-like_sf"/>
</dbReference>
<evidence type="ECO:0000259" key="1">
    <source>
        <dbReference type="Pfam" id="PF02525"/>
    </source>
</evidence>